<dbReference type="Pfam" id="PF00595">
    <property type="entry name" value="PDZ"/>
    <property type="match status" value="2"/>
</dbReference>
<evidence type="ECO:0000256" key="7">
    <source>
        <dbReference type="ARBA" id="ARBA00022737"/>
    </source>
</evidence>
<feature type="compositionally biased region" description="Pro residues" evidence="11">
    <location>
        <begin position="335"/>
        <end position="346"/>
    </location>
</feature>
<keyword evidence="5" id="KW-0597">Phosphoprotein</keyword>
<feature type="compositionally biased region" description="Low complexity" evidence="11">
    <location>
        <begin position="388"/>
        <end position="404"/>
    </location>
</feature>
<evidence type="ECO:0000256" key="6">
    <source>
        <dbReference type="ARBA" id="ARBA00022618"/>
    </source>
</evidence>
<organism evidence="13 14">
    <name type="scientific">Clupea harengus</name>
    <name type="common">Atlantic herring</name>
    <dbReference type="NCBI Taxonomy" id="7950"/>
    <lineage>
        <taxon>Eukaryota</taxon>
        <taxon>Metazoa</taxon>
        <taxon>Chordata</taxon>
        <taxon>Craniata</taxon>
        <taxon>Vertebrata</taxon>
        <taxon>Euteleostomi</taxon>
        <taxon>Actinopterygii</taxon>
        <taxon>Neopterygii</taxon>
        <taxon>Teleostei</taxon>
        <taxon>Clupei</taxon>
        <taxon>Clupeiformes</taxon>
        <taxon>Clupeoidei</taxon>
        <taxon>Clupeidae</taxon>
        <taxon>Clupea</taxon>
    </lineage>
</organism>
<dbReference type="CDD" id="cd06691">
    <property type="entry name" value="PDZ1_Par3-like"/>
    <property type="match status" value="1"/>
</dbReference>
<dbReference type="GO" id="GO:0012505">
    <property type="term" value="C:endomembrane system"/>
    <property type="evidence" value="ECO:0007669"/>
    <property type="project" value="UniProtKB-SubCell"/>
</dbReference>
<dbReference type="InterPro" id="IPR052213">
    <property type="entry name" value="PAR3"/>
</dbReference>
<feature type="compositionally biased region" description="Basic and acidic residues" evidence="11">
    <location>
        <begin position="994"/>
        <end position="1007"/>
    </location>
</feature>
<keyword evidence="4" id="KW-0796">Tight junction</keyword>
<feature type="compositionally biased region" description="Pro residues" evidence="11">
    <location>
        <begin position="355"/>
        <end position="369"/>
    </location>
</feature>
<name>A0A6P8EQB3_CLUHA</name>
<evidence type="ECO:0000256" key="10">
    <source>
        <dbReference type="ARBA" id="ARBA00023306"/>
    </source>
</evidence>
<protein>
    <submittedName>
        <fullName evidence="14">Par-3 family cell polarity regulator beta a isoform X1</fullName>
    </submittedName>
</protein>
<feature type="region of interest" description="Disordered" evidence="11">
    <location>
        <begin position="322"/>
        <end position="418"/>
    </location>
</feature>
<keyword evidence="13" id="KW-1185">Reference proteome</keyword>
<dbReference type="InterPro" id="IPR021922">
    <property type="entry name" value="Par3/HAL_N"/>
</dbReference>
<feature type="compositionally biased region" description="Basic residues" evidence="11">
    <location>
        <begin position="903"/>
        <end position="915"/>
    </location>
</feature>
<feature type="compositionally biased region" description="Acidic residues" evidence="11">
    <location>
        <begin position="850"/>
        <end position="859"/>
    </location>
</feature>
<dbReference type="GO" id="GO:0005912">
    <property type="term" value="C:adherens junction"/>
    <property type="evidence" value="ECO:0007669"/>
    <property type="project" value="TreeGrafter"/>
</dbReference>
<feature type="domain" description="PDZ" evidence="12">
    <location>
        <begin position="549"/>
        <end position="626"/>
    </location>
</feature>
<feature type="compositionally biased region" description="Polar residues" evidence="11">
    <location>
        <begin position="751"/>
        <end position="764"/>
    </location>
</feature>
<dbReference type="AlphaFoldDB" id="A0A6P8EQB3"/>
<dbReference type="GO" id="GO:0005938">
    <property type="term" value="C:cell cortex"/>
    <property type="evidence" value="ECO:0007669"/>
    <property type="project" value="TreeGrafter"/>
</dbReference>
<dbReference type="InterPro" id="IPR036034">
    <property type="entry name" value="PDZ_sf"/>
</dbReference>
<dbReference type="SMART" id="SM00228">
    <property type="entry name" value="PDZ"/>
    <property type="match status" value="3"/>
</dbReference>
<keyword evidence="9" id="KW-0472">Membrane</keyword>
<feature type="compositionally biased region" description="Basic residues" evidence="11">
    <location>
        <begin position="882"/>
        <end position="894"/>
    </location>
</feature>
<dbReference type="Gene3D" id="3.10.20.90">
    <property type="entry name" value="Phosphatidylinositol 3-kinase Catalytic Subunit, Chain A, domain 1"/>
    <property type="match status" value="1"/>
</dbReference>
<dbReference type="GO" id="GO:0007155">
    <property type="term" value="P:cell adhesion"/>
    <property type="evidence" value="ECO:0007669"/>
    <property type="project" value="TreeGrafter"/>
</dbReference>
<feature type="region of interest" description="Disordered" evidence="11">
    <location>
        <begin position="739"/>
        <end position="772"/>
    </location>
</feature>
<dbReference type="PROSITE" id="PS50106">
    <property type="entry name" value="PDZ"/>
    <property type="match status" value="3"/>
</dbReference>
<dbReference type="CDD" id="cd23059">
    <property type="entry name" value="PDZ3_Par3-like"/>
    <property type="match status" value="1"/>
</dbReference>
<dbReference type="Proteomes" id="UP000515152">
    <property type="component" value="Chromosome 21"/>
</dbReference>
<dbReference type="SUPFAM" id="SSF50156">
    <property type="entry name" value="PDZ domain-like"/>
    <property type="match status" value="3"/>
</dbReference>
<accession>A0A6P8EQB3</accession>
<keyword evidence="6" id="KW-0132">Cell division</keyword>
<dbReference type="GO" id="GO:0051660">
    <property type="term" value="P:establishment of centrosome localization"/>
    <property type="evidence" value="ECO:0007669"/>
    <property type="project" value="TreeGrafter"/>
</dbReference>
<feature type="compositionally biased region" description="Basic and acidic residues" evidence="11">
    <location>
        <begin position="916"/>
        <end position="945"/>
    </location>
</feature>
<feature type="domain" description="PDZ" evidence="12">
    <location>
        <begin position="206"/>
        <end position="274"/>
    </location>
</feature>
<gene>
    <name evidence="14" type="primary">pard3ba</name>
</gene>
<dbReference type="GO" id="GO:0035091">
    <property type="term" value="F:phosphatidylinositol binding"/>
    <property type="evidence" value="ECO:0007669"/>
    <property type="project" value="TreeGrafter"/>
</dbReference>
<evidence type="ECO:0000259" key="12">
    <source>
        <dbReference type="PROSITE" id="PS50106"/>
    </source>
</evidence>
<dbReference type="GO" id="GO:0000226">
    <property type="term" value="P:microtubule cytoskeleton organization"/>
    <property type="evidence" value="ECO:0007669"/>
    <property type="project" value="TreeGrafter"/>
</dbReference>
<evidence type="ECO:0000256" key="9">
    <source>
        <dbReference type="ARBA" id="ARBA00023136"/>
    </source>
</evidence>
<dbReference type="GO" id="GO:0030010">
    <property type="term" value="P:establishment of cell polarity"/>
    <property type="evidence" value="ECO:0007669"/>
    <property type="project" value="TreeGrafter"/>
</dbReference>
<comment type="subcellular location">
    <subcellularLocation>
        <location evidence="2">Cell junction</location>
        <location evidence="2">Tight junction</location>
    </subcellularLocation>
    <subcellularLocation>
        <location evidence="1">Endomembrane system</location>
    </subcellularLocation>
</comment>
<dbReference type="GO" id="GO:0008104">
    <property type="term" value="P:intracellular protein localization"/>
    <property type="evidence" value="ECO:0007669"/>
    <property type="project" value="TreeGrafter"/>
</dbReference>
<evidence type="ECO:0000313" key="13">
    <source>
        <dbReference type="Proteomes" id="UP000515152"/>
    </source>
</evidence>
<dbReference type="Pfam" id="PF12053">
    <property type="entry name" value="Par3_HAL_N_term"/>
    <property type="match status" value="1"/>
</dbReference>
<evidence type="ECO:0000256" key="2">
    <source>
        <dbReference type="ARBA" id="ARBA00004435"/>
    </source>
</evidence>
<dbReference type="GO" id="GO:0045197">
    <property type="term" value="P:establishment or maintenance of epithelial cell apical/basal polarity"/>
    <property type="evidence" value="ECO:0007669"/>
    <property type="project" value="TreeGrafter"/>
</dbReference>
<dbReference type="FunFam" id="2.30.42.10:FF:000078">
    <property type="entry name" value="Partitioning defective 3 homolog B"/>
    <property type="match status" value="1"/>
</dbReference>
<dbReference type="CDD" id="cd23058">
    <property type="entry name" value="PDZ2_Par3-like"/>
    <property type="match status" value="1"/>
</dbReference>
<feature type="compositionally biased region" description="Basic and acidic residues" evidence="11">
    <location>
        <begin position="1049"/>
        <end position="1060"/>
    </location>
</feature>
<comment type="similarity">
    <text evidence="3">Belongs to the PAR3 family.</text>
</comment>
<feature type="compositionally biased region" description="Low complexity" evidence="11">
    <location>
        <begin position="1105"/>
        <end position="1118"/>
    </location>
</feature>
<evidence type="ECO:0000256" key="4">
    <source>
        <dbReference type="ARBA" id="ARBA00022427"/>
    </source>
</evidence>
<dbReference type="FunFam" id="2.30.42.10:FF:000011">
    <property type="entry name" value="partitioning defective 3 homolog isoform X1"/>
    <property type="match status" value="1"/>
</dbReference>
<dbReference type="InterPro" id="IPR001478">
    <property type="entry name" value="PDZ"/>
</dbReference>
<evidence type="ECO:0000256" key="8">
    <source>
        <dbReference type="ARBA" id="ARBA00022949"/>
    </source>
</evidence>
<dbReference type="PANTHER" id="PTHR16484">
    <property type="entry name" value="PARTITIONING DEFECTIVE 3 RELATED"/>
    <property type="match status" value="1"/>
</dbReference>
<reference evidence="14" key="1">
    <citation type="submission" date="2025-08" db="UniProtKB">
        <authorList>
            <consortium name="RefSeq"/>
        </authorList>
    </citation>
    <scope>IDENTIFICATION</scope>
</reference>
<dbReference type="FunFam" id="3.10.20.90:FF:000017">
    <property type="entry name" value="partitioning defective 3 homolog isoform X2"/>
    <property type="match status" value="1"/>
</dbReference>
<keyword evidence="10" id="KW-0131">Cell cycle</keyword>
<feature type="region of interest" description="Disordered" evidence="11">
    <location>
        <begin position="138"/>
        <end position="195"/>
    </location>
</feature>
<feature type="region of interest" description="Disordered" evidence="11">
    <location>
        <begin position="688"/>
        <end position="708"/>
    </location>
</feature>
<evidence type="ECO:0000256" key="3">
    <source>
        <dbReference type="ARBA" id="ARBA00005358"/>
    </source>
</evidence>
<dbReference type="GeneID" id="105905618"/>
<keyword evidence="7" id="KW-0677">Repeat</keyword>
<evidence type="ECO:0000256" key="1">
    <source>
        <dbReference type="ARBA" id="ARBA00004308"/>
    </source>
</evidence>
<keyword evidence="8" id="KW-0965">Cell junction</keyword>
<dbReference type="GO" id="GO:0051301">
    <property type="term" value="P:cell division"/>
    <property type="evidence" value="ECO:0007669"/>
    <property type="project" value="UniProtKB-KW"/>
</dbReference>
<feature type="compositionally biased region" description="Low complexity" evidence="11">
    <location>
        <begin position="89"/>
        <end position="104"/>
    </location>
</feature>
<proteinExistence type="inferred from homology"/>
<sequence length="1248" mass="136071">MKVTVNFGRTGVVVPCKDGWVVRDLMEQATQRYRKIVEQDGEVRVRTHHVEYADGGILDPDDVLTDLVEDRDKLVAVFEEQEVQQRAAVSPGGSVVSSSSSSPNPSEPELRALMPASGSEIEVTSSALKSNTPLLVRSSSDSALAKPQAFGPPQPNHHSPDSSPPPAQGASHVVSQPQSKGGPMERVKNPKITTSSLTRTVEFTGDQGPLGIKVVPYSSSLSGRSMGLHVRGLEESGRAKREGIFQEDESIVQINDTPLMDKSFAQSQEVFRQAMTSSSPVRLEVLPMANKLRFEKALIGQLFNHDGPVADTFTKSRSPLLLRPKLGAIRENKPQTPPRSPEPPVAAPAIAPGLTPAPAPASSPAPVRAPSPQKEEPPARNTPELPRAAESTPPRTASASPTPSWGRSESPLSKKGPALATLVNQLASKKGGRKMKIDLKKGTEGLGFTVVTRDSSVHGPGPILVKSILPKGAAIKDGRLQSGDRILEVNGVDMTGRTQEELVAMLRSTKLGETVSVVVIRQEEMFLPRELKGEPTGVLLQEEGREQLMFEVPVNDSGSAGLGVSLKGNKSRETGEDLGIFIKSIIHGGAAHKDGRLRVNDQLVAVNGEALAGRSNHDAMEKLRRSMSTEGNLRGTTQLVVMRSQGHSSPAQEPVEVLSNQALLPPAAQRQPSSSNQPPMVVNSIYESAPARPSNGSYVPPEEDYGYDDEGFPPPPSHLMVESAMSPQHIYAAERGPGNPAAYTSRHMPEQPQSFPNHNRNSKSMDLVPDESNVGSLAGPTAGAAAGASKELGARLGLQKSSSLESLQTAMSEAGKMEVPFHRPATHMVRGRGCNQSFRFAIDKSYDGPSEPEDDDFSDESSGRDTPNSTSSRQELEDDGKKKKKKKKKEKKSKSKSDDPEKKTKRKFGLLRFGKKNKEAKAKGKLDALSEEELDRKIEGTRSEVDSPTPDRVLLPDVEDDDQDPNYARINNFRQPPTAAAPSPTPAPAPVPSHSREPSAEDPREGLYAKVNKQRAPPSAVTDSNGDRMQQIRRDLQHTRSAPSYEEVEAQRRHQQEYDPTRMAMSSPDQRMAPRYEDVYSHQPRRMPVDERLAQHWSPKREPARYPAPAPQYNYPQRETYPLNYQPAPSYALRESYSMPDSYPQRQGPGQGQGQVPGSPRLPMPRSAELERRYRPPYPSHPSPSSVHRVPVRQDVPRSPTLALRAPRYEQVVQAGYRSASPDRYGAYGEASTHHQDPRQKNSLIGAV</sequence>
<dbReference type="RefSeq" id="XP_031414280.1">
    <property type="nucleotide sequence ID" value="XM_031558420.1"/>
</dbReference>
<dbReference type="GO" id="GO:0016324">
    <property type="term" value="C:apical plasma membrane"/>
    <property type="evidence" value="ECO:0007669"/>
    <property type="project" value="TreeGrafter"/>
</dbReference>
<evidence type="ECO:0000256" key="5">
    <source>
        <dbReference type="ARBA" id="ARBA00022553"/>
    </source>
</evidence>
<dbReference type="PANTHER" id="PTHR16484:SF4">
    <property type="entry name" value="PARTITIONING DEFECTIVE 3 HOMOLOG B"/>
    <property type="match status" value="1"/>
</dbReference>
<feature type="region of interest" description="Disordered" evidence="11">
    <location>
        <begin position="843"/>
        <end position="1248"/>
    </location>
</feature>
<dbReference type="CTD" id="100149472"/>
<evidence type="ECO:0000313" key="14">
    <source>
        <dbReference type="RefSeq" id="XP_031414280.1"/>
    </source>
</evidence>
<feature type="domain" description="PDZ" evidence="12">
    <location>
        <begin position="436"/>
        <end position="509"/>
    </location>
</feature>
<evidence type="ECO:0000256" key="11">
    <source>
        <dbReference type="SAM" id="MobiDB-lite"/>
    </source>
</evidence>
<dbReference type="GO" id="GO:0005923">
    <property type="term" value="C:bicellular tight junction"/>
    <property type="evidence" value="ECO:0007669"/>
    <property type="project" value="UniProtKB-SubCell"/>
</dbReference>
<dbReference type="Gene3D" id="2.30.42.10">
    <property type="match status" value="3"/>
</dbReference>
<feature type="region of interest" description="Disordered" evidence="11">
    <location>
        <begin position="83"/>
        <end position="111"/>
    </location>
</feature>
<dbReference type="OrthoDB" id="6264899at2759"/>
<feature type="compositionally biased region" description="Basic and acidic residues" evidence="11">
    <location>
        <begin position="1087"/>
        <end position="1104"/>
    </location>
</feature>
<dbReference type="KEGG" id="char:105905618"/>